<comment type="caution">
    <text evidence="7">The sequence shown here is derived from an EMBL/GenBank/DDBJ whole genome shotgun (WGS) entry which is preliminary data.</text>
</comment>
<feature type="compositionally biased region" description="Polar residues" evidence="5">
    <location>
        <begin position="25"/>
        <end position="35"/>
    </location>
</feature>
<organism evidence="7 8">
    <name type="scientific">Macrostomum lignano</name>
    <dbReference type="NCBI Taxonomy" id="282301"/>
    <lineage>
        <taxon>Eukaryota</taxon>
        <taxon>Metazoa</taxon>
        <taxon>Spiralia</taxon>
        <taxon>Lophotrochozoa</taxon>
        <taxon>Platyhelminthes</taxon>
        <taxon>Rhabditophora</taxon>
        <taxon>Macrostomorpha</taxon>
        <taxon>Macrostomida</taxon>
        <taxon>Macrostomidae</taxon>
        <taxon>Macrostomum</taxon>
    </lineage>
</organism>
<dbReference type="Gene3D" id="6.10.140.390">
    <property type="match status" value="1"/>
</dbReference>
<dbReference type="SMART" id="SM00248">
    <property type="entry name" value="ANK"/>
    <property type="match status" value="5"/>
</dbReference>
<dbReference type="AlphaFoldDB" id="A0A267EWR2"/>
<feature type="compositionally biased region" description="Polar residues" evidence="5">
    <location>
        <begin position="403"/>
        <end position="413"/>
    </location>
</feature>
<comment type="similarity">
    <text evidence="3">Belongs to the NRARP family.</text>
</comment>
<evidence type="ECO:0000256" key="5">
    <source>
        <dbReference type="SAM" id="MobiDB-lite"/>
    </source>
</evidence>
<evidence type="ECO:0000256" key="3">
    <source>
        <dbReference type="ARBA" id="ARBA00038386"/>
    </source>
</evidence>
<dbReference type="GO" id="GO:0005737">
    <property type="term" value="C:cytoplasm"/>
    <property type="evidence" value="ECO:0007669"/>
    <property type="project" value="TreeGrafter"/>
</dbReference>
<sequence length="873" mass="93551">MERPPAASLTKNVHSRREQVRTWEASETNKASSKMRSQQKVKFQFEIAFLAACSSSDFDEITRLLQEDKVDINTSNIDGLTALHQACIDNKLELVRFLCEHGADLHARDKEGWTPLHATALGGHTEIAKYLIKRGASLTSANSDGDLPVDVAEQSEMRNLLRTGLPDVEEAAARNAEAAAMLADAIEWRRAGRYRDLRDPVANAGPLHVAAAKGYQQALAELLLCPGVPLEAVDNDGWTALHAAAHWGQAEACRMLVANGTNMEALTNANQTVFDLADESVKPLLEELKVKQREIMQEKVMKRPAPVISTLKVEEGRAHSMRRSSVTRLPQSERHDLTLKGAEQEKHPEKLLQGNAVAPATTQSAGLPTAAAATSAVAPPGRSPLASSESLSSDDELRKSTAEARQQLQQRRPTPSPPGFVITTTSESPPPPSQPPPPLPASQSPAPTSVASSSSPASGVVSAKRRIEIIPAGSAAAPSAPDSATEAQTSRSKVRATPVQTVPEDSILTRMESLQETSSTGSSSSVAVRQNTQPQARAGIGGGRVRSAADALTMSSSAAGGTKPASGSVGLSASLNNPLVFPKTEPPAGSRLSQQEAPADRLERLRGTAGGRLANSVVAPVASDQNGSRSSLSPQRQPPAAASHRRVSVIMEKEKAEESETERRRISRHNRATKRLTQGVTPDEVEQARKLMASRAAPADSVDNQPPAAADEQQSSAAVSKAGLAAGSEEPPAATTTASAWPSRTEEGGSGSFRVRPDSFHGGSSAAPATDYRRMFETEKIRSEQLERENGRMRREMDRMRRELETLQQQQQEQQLQQRAVINRSLAGYEAQERAAQAEAELNKLRLENSKLKADNTSLIRVISRLSTQSAAT</sequence>
<dbReference type="EMBL" id="NIVC01001604">
    <property type="protein sequence ID" value="PAA65940.1"/>
    <property type="molecule type" value="Genomic_DNA"/>
</dbReference>
<dbReference type="InterPro" id="IPR002110">
    <property type="entry name" value="Ankyrin_rpt"/>
</dbReference>
<dbReference type="InterPro" id="IPR031775">
    <property type="entry name" value="PRKG1_interact"/>
</dbReference>
<dbReference type="Pfam" id="PF15898">
    <property type="entry name" value="PRKG1_interact"/>
    <property type="match status" value="1"/>
</dbReference>
<dbReference type="FunFam" id="1.25.40.20:FF:000876">
    <property type="entry name" value="Protein phosphatase 1 regulatory subunit 12A"/>
    <property type="match status" value="1"/>
</dbReference>
<feature type="compositionally biased region" description="Low complexity" evidence="5">
    <location>
        <begin position="628"/>
        <end position="642"/>
    </location>
</feature>
<accession>A0A267EWR2</accession>
<dbReference type="PANTHER" id="PTHR24179">
    <property type="entry name" value="PROTEIN PHOSPHATASE 1 REGULATORY SUBUNIT 12"/>
    <property type="match status" value="1"/>
</dbReference>
<keyword evidence="8" id="KW-1185">Reference proteome</keyword>
<evidence type="ECO:0000256" key="2">
    <source>
        <dbReference type="ARBA" id="ARBA00022737"/>
    </source>
</evidence>
<dbReference type="Gene3D" id="1.25.40.20">
    <property type="entry name" value="Ankyrin repeat-containing domain"/>
    <property type="match status" value="2"/>
</dbReference>
<feature type="compositionally biased region" description="Basic and acidic residues" evidence="5">
    <location>
        <begin position="651"/>
        <end position="664"/>
    </location>
</feature>
<evidence type="ECO:0000259" key="6">
    <source>
        <dbReference type="Pfam" id="PF15898"/>
    </source>
</evidence>
<feature type="compositionally biased region" description="Basic and acidic residues" evidence="5">
    <location>
        <begin position="331"/>
        <end position="348"/>
    </location>
</feature>
<feature type="compositionally biased region" description="Basic residues" evidence="5">
    <location>
        <begin position="665"/>
        <end position="674"/>
    </location>
</feature>
<feature type="domain" description="cGMP-dependent protein kinase interacting" evidence="6">
    <location>
        <begin position="771"/>
        <end position="867"/>
    </location>
</feature>
<evidence type="ECO:0000313" key="7">
    <source>
        <dbReference type="EMBL" id="PAA65940.1"/>
    </source>
</evidence>
<evidence type="ECO:0000256" key="4">
    <source>
        <dbReference type="PROSITE-ProRule" id="PRU00023"/>
    </source>
</evidence>
<dbReference type="PROSITE" id="PS50088">
    <property type="entry name" value="ANK_REPEAT"/>
    <property type="match status" value="4"/>
</dbReference>
<feature type="compositionally biased region" description="Pro residues" evidence="5">
    <location>
        <begin position="428"/>
        <end position="440"/>
    </location>
</feature>
<proteinExistence type="inferred from homology"/>
<name>A0A267EWR2_9PLAT</name>
<feature type="repeat" description="ANK" evidence="4">
    <location>
        <begin position="111"/>
        <end position="143"/>
    </location>
</feature>
<dbReference type="GO" id="GO:0004857">
    <property type="term" value="F:enzyme inhibitor activity"/>
    <property type="evidence" value="ECO:0007669"/>
    <property type="project" value="TreeGrafter"/>
</dbReference>
<reference evidence="7 8" key="1">
    <citation type="submission" date="2017-06" db="EMBL/GenBank/DDBJ databases">
        <title>A platform for efficient transgenesis in Macrostomum lignano, a flatworm model organism for stem cell research.</title>
        <authorList>
            <person name="Berezikov E."/>
        </authorList>
    </citation>
    <scope>NUCLEOTIDE SEQUENCE [LARGE SCALE GENOMIC DNA]</scope>
    <source>
        <strain evidence="7">DV1</strain>
        <tissue evidence="7">Whole organism</tissue>
    </source>
</reference>
<feature type="region of interest" description="Disordered" evidence="5">
    <location>
        <begin position="360"/>
        <end position="795"/>
    </location>
</feature>
<dbReference type="InterPro" id="IPR051226">
    <property type="entry name" value="PP1_Regulatory_Subunit"/>
</dbReference>
<dbReference type="SUPFAM" id="SSF48403">
    <property type="entry name" value="Ankyrin repeat"/>
    <property type="match status" value="1"/>
</dbReference>
<dbReference type="STRING" id="282301.A0A267EWR2"/>
<evidence type="ECO:0000256" key="1">
    <source>
        <dbReference type="ARBA" id="ARBA00022473"/>
    </source>
</evidence>
<gene>
    <name evidence="7" type="ORF">BOX15_Mlig001872g1</name>
</gene>
<feature type="repeat" description="ANK" evidence="4">
    <location>
        <begin position="236"/>
        <end position="268"/>
    </location>
</feature>
<protein>
    <recommendedName>
        <fullName evidence="6">cGMP-dependent protein kinase interacting domain-containing protein</fullName>
    </recommendedName>
</protein>
<dbReference type="OrthoDB" id="19014at2759"/>
<keyword evidence="1" id="KW-0217">Developmental protein</keyword>
<keyword evidence="4" id="KW-0040">ANK repeat</keyword>
<feature type="compositionally biased region" description="Low complexity" evidence="5">
    <location>
        <begin position="725"/>
        <end position="743"/>
    </location>
</feature>
<dbReference type="Proteomes" id="UP000215902">
    <property type="component" value="Unassembled WGS sequence"/>
</dbReference>
<evidence type="ECO:0000313" key="8">
    <source>
        <dbReference type="Proteomes" id="UP000215902"/>
    </source>
</evidence>
<dbReference type="PROSITE" id="PS50297">
    <property type="entry name" value="ANK_REP_REGION"/>
    <property type="match status" value="3"/>
</dbReference>
<feature type="compositionally biased region" description="Polar residues" evidence="5">
    <location>
        <begin position="526"/>
        <end position="535"/>
    </location>
</feature>
<dbReference type="PANTHER" id="PTHR24179:SF21">
    <property type="entry name" value="MYOSIN BINDING SUBUNIT, ISOFORM O"/>
    <property type="match status" value="1"/>
</dbReference>
<feature type="compositionally biased region" description="Low complexity" evidence="5">
    <location>
        <begin position="441"/>
        <end position="462"/>
    </location>
</feature>
<dbReference type="Pfam" id="PF12796">
    <property type="entry name" value="Ank_2"/>
    <property type="match status" value="2"/>
</dbReference>
<feature type="repeat" description="ANK" evidence="4">
    <location>
        <begin position="78"/>
        <end position="110"/>
    </location>
</feature>
<dbReference type="GO" id="GO:0019901">
    <property type="term" value="F:protein kinase binding"/>
    <property type="evidence" value="ECO:0007669"/>
    <property type="project" value="InterPro"/>
</dbReference>
<feature type="compositionally biased region" description="Low complexity" evidence="5">
    <location>
        <begin position="471"/>
        <end position="484"/>
    </location>
</feature>
<feature type="repeat" description="ANK" evidence="4">
    <location>
        <begin position="202"/>
        <end position="235"/>
    </location>
</feature>
<feature type="region of interest" description="Disordered" evidence="5">
    <location>
        <begin position="1"/>
        <end position="35"/>
    </location>
</feature>
<dbReference type="GO" id="GO:0019208">
    <property type="term" value="F:phosphatase regulator activity"/>
    <property type="evidence" value="ECO:0007669"/>
    <property type="project" value="TreeGrafter"/>
</dbReference>
<feature type="compositionally biased region" description="Basic and acidic residues" evidence="5">
    <location>
        <begin position="771"/>
        <end position="795"/>
    </location>
</feature>
<dbReference type="InterPro" id="IPR036770">
    <property type="entry name" value="Ankyrin_rpt-contain_sf"/>
</dbReference>
<feature type="compositionally biased region" description="Low complexity" evidence="5">
    <location>
        <begin position="364"/>
        <end position="380"/>
    </location>
</feature>
<keyword evidence="2" id="KW-0677">Repeat</keyword>
<feature type="region of interest" description="Disordered" evidence="5">
    <location>
        <begin position="315"/>
        <end position="348"/>
    </location>
</feature>